<organism evidence="1 2">
    <name type="scientific">Pseudomonas versuta</name>
    <dbReference type="NCBI Taxonomy" id="1788301"/>
    <lineage>
        <taxon>Bacteria</taxon>
        <taxon>Pseudomonadati</taxon>
        <taxon>Pseudomonadota</taxon>
        <taxon>Gammaproteobacteria</taxon>
        <taxon>Pseudomonadales</taxon>
        <taxon>Pseudomonadaceae</taxon>
        <taxon>Pseudomonas</taxon>
    </lineage>
</organism>
<evidence type="ECO:0000313" key="1">
    <source>
        <dbReference type="EMBL" id="OKA24034.1"/>
    </source>
</evidence>
<dbReference type="EMBL" id="MPJD01000018">
    <property type="protein sequence ID" value="OKA24034.1"/>
    <property type="molecule type" value="Genomic_DNA"/>
</dbReference>
<accession>A0A853ZZT0</accession>
<dbReference type="Pfam" id="PF20289">
    <property type="entry name" value="MComp1"/>
    <property type="match status" value="1"/>
</dbReference>
<name>A0A853ZZT0_9PSED</name>
<proteinExistence type="predicted"/>
<evidence type="ECO:0000313" key="2">
    <source>
        <dbReference type="Proteomes" id="UP000185990"/>
    </source>
</evidence>
<dbReference type="RefSeq" id="WP_073509705.1">
    <property type="nucleotide sequence ID" value="NZ_MPJD01000018.1"/>
</dbReference>
<comment type="caution">
    <text evidence="1">The sequence shown here is derived from an EMBL/GenBank/DDBJ whole genome shotgun (WGS) entry which is preliminary data.</text>
</comment>
<dbReference type="AlphaFoldDB" id="A0A853ZZT0"/>
<dbReference type="InterPro" id="IPR046905">
    <property type="entry name" value="ABC-3C_MC1"/>
</dbReference>
<dbReference type="Proteomes" id="UP000185990">
    <property type="component" value="Unassembled WGS sequence"/>
</dbReference>
<protein>
    <submittedName>
        <fullName evidence="1">Uncharacterized protein</fullName>
    </submittedName>
</protein>
<gene>
    <name evidence="1" type="ORF">BOH74_12135</name>
</gene>
<sequence>MKLSNKVQDFGFLTSEFDGVRFELFTSDESFLSCVVCWFQSSAEVVAYWQELQSIVSVKFKPEGRYSKWNTYLVLLCSDRLDIRDKYVIQNDRYAARKIVLDGLGELPDITLVEKMVNVELLGSDLELKVMTDTVKEGVEVPLASLVKGAPLDATSTAKEERSAMIDKLIEFLEKNENQKG</sequence>
<reference evidence="1 2" key="1">
    <citation type="submission" date="2016-11" db="EMBL/GenBank/DDBJ databases">
        <title>Draft genome of Pseudomonas versuta A4R1.12.</title>
        <authorList>
            <person name="See-Too W.-S."/>
        </authorList>
    </citation>
    <scope>NUCLEOTIDE SEQUENCE [LARGE SCALE GENOMIC DNA]</scope>
    <source>
        <strain evidence="1 2">A4R1.12</strain>
    </source>
</reference>